<reference evidence="3" key="1">
    <citation type="journal article" date="2019" name="Int. J. Syst. Evol. Microbiol.">
        <title>The Global Catalogue of Microorganisms (GCM) 10K type strain sequencing project: providing services to taxonomists for standard genome sequencing and annotation.</title>
        <authorList>
            <consortium name="The Broad Institute Genomics Platform"/>
            <consortium name="The Broad Institute Genome Sequencing Center for Infectious Disease"/>
            <person name="Wu L."/>
            <person name="Ma J."/>
        </authorList>
    </citation>
    <scope>NUCLEOTIDE SEQUENCE [LARGE SCALE GENOMIC DNA]</scope>
    <source>
        <strain evidence="3">NBRC 106593</strain>
    </source>
</reference>
<dbReference type="Pfam" id="PF00535">
    <property type="entry name" value="Glycos_transf_2"/>
    <property type="match status" value="1"/>
</dbReference>
<proteinExistence type="predicted"/>
<dbReference type="InterPro" id="IPR029044">
    <property type="entry name" value="Nucleotide-diphossugar_trans"/>
</dbReference>
<sequence length="355" mass="38961">MDAHADHGLTVVVPVHNGARTLPDTLESLRLQTAPLHEVIVIDDGSTDESVRIARSHPVAARVIELGPHRGAAFARNTGLLEARTERVAFLDQDDLWLPTRAERVLAVFAAHPDLQVLVTGERVFAVAEDRADLTAGGHPFAEWVTWWPAADRVIAEMTDLPADAEPEFTWVRTSRVLSGSLTVTTSYVLPRTLSLQVGGFATWARSADDWVLLQSLAAHTPIGSIADRSVLYRVHPTNTSVTTRWPRTLLTLAAAMRHGGALVPADHERDAASVGPLIGTNLLPHYLYALAEEPGGRSAADTWALWQLLATQDDRTLRNLTRLARVQVRARLPEPLVSRTRRLLRGPRSDRVEA</sequence>
<dbReference type="PANTHER" id="PTHR43685:SF2">
    <property type="entry name" value="GLYCOSYLTRANSFERASE 2-LIKE DOMAIN-CONTAINING PROTEIN"/>
    <property type="match status" value="1"/>
</dbReference>
<accession>A0ABW2AV25</accession>
<evidence type="ECO:0000313" key="2">
    <source>
        <dbReference type="EMBL" id="MFC6714864.1"/>
    </source>
</evidence>
<evidence type="ECO:0000259" key="1">
    <source>
        <dbReference type="Pfam" id="PF00535"/>
    </source>
</evidence>
<dbReference type="InterPro" id="IPR001173">
    <property type="entry name" value="Glyco_trans_2-like"/>
</dbReference>
<dbReference type="SUPFAM" id="SSF53448">
    <property type="entry name" value="Nucleotide-diphospho-sugar transferases"/>
    <property type="match status" value="1"/>
</dbReference>
<dbReference type="RefSeq" id="WP_377823560.1">
    <property type="nucleotide sequence ID" value="NZ_JBHSWJ010000002.1"/>
</dbReference>
<dbReference type="InterPro" id="IPR050834">
    <property type="entry name" value="Glycosyltransf_2"/>
</dbReference>
<protein>
    <submittedName>
        <fullName evidence="2">Glycosyltransferase family 2 protein</fullName>
    </submittedName>
</protein>
<keyword evidence="3" id="KW-1185">Reference proteome</keyword>
<evidence type="ECO:0000313" key="3">
    <source>
        <dbReference type="Proteomes" id="UP001596356"/>
    </source>
</evidence>
<dbReference type="EMBL" id="JBHSWJ010000002">
    <property type="protein sequence ID" value="MFC6714864.1"/>
    <property type="molecule type" value="Genomic_DNA"/>
</dbReference>
<dbReference type="PANTHER" id="PTHR43685">
    <property type="entry name" value="GLYCOSYLTRANSFERASE"/>
    <property type="match status" value="1"/>
</dbReference>
<feature type="domain" description="Glycosyltransferase 2-like" evidence="1">
    <location>
        <begin position="10"/>
        <end position="125"/>
    </location>
</feature>
<dbReference type="Gene3D" id="3.90.550.10">
    <property type="entry name" value="Spore Coat Polysaccharide Biosynthesis Protein SpsA, Chain A"/>
    <property type="match status" value="1"/>
</dbReference>
<name>A0ABW2AV25_9MICO</name>
<gene>
    <name evidence="2" type="ORF">ACFQBT_14000</name>
</gene>
<dbReference type="Proteomes" id="UP001596356">
    <property type="component" value="Unassembled WGS sequence"/>
</dbReference>
<organism evidence="2 3">
    <name type="scientific">Branchiibius cervicis</name>
    <dbReference type="NCBI Taxonomy" id="908252"/>
    <lineage>
        <taxon>Bacteria</taxon>
        <taxon>Bacillati</taxon>
        <taxon>Actinomycetota</taxon>
        <taxon>Actinomycetes</taxon>
        <taxon>Micrococcales</taxon>
        <taxon>Dermacoccaceae</taxon>
        <taxon>Branchiibius</taxon>
    </lineage>
</organism>
<comment type="caution">
    <text evidence="2">The sequence shown here is derived from an EMBL/GenBank/DDBJ whole genome shotgun (WGS) entry which is preliminary data.</text>
</comment>
<dbReference type="CDD" id="cd00761">
    <property type="entry name" value="Glyco_tranf_GTA_type"/>
    <property type="match status" value="1"/>
</dbReference>